<sequence length="378" mass="39957">MPRGNTRTTLFVPPTPPYAVSGSGPYVLDQRGHRVIDCNNNYTALIHGHAFAPVEEAVAEQLPHGTAFGLPTATEIELAELLASRTGLPLWRFSNSGTEAVMTAVRGARAATGRDLLVRFEGSYHGTSDAVVASNAPGIPEAVAGTSVALPQGDAEALRDFMRTRGEEVAAVLIDVMPNRAGLVPAATEFVTLVRELTRRHGALMIVDEVITFRMAEGGLHREYEVEPDLMTVGKVIGGGFPVGGLGGTAEVMAVFDPMRELGVSWGGTFSANPMSMIAGRVALEHFSAETIARLNSLGDQLRSGLTEAGIAVSGRGSLTRIREDVDLPRLWWALYGEGVLAGTNGLLALSTPMTDDHVHTVTDAVVTAVRGLRGGNQ</sequence>
<evidence type="ECO:0000256" key="2">
    <source>
        <dbReference type="ARBA" id="ARBA00022898"/>
    </source>
</evidence>
<dbReference type="InterPro" id="IPR015421">
    <property type="entry name" value="PyrdxlP-dep_Trfase_major"/>
</dbReference>
<keyword evidence="4" id="KW-0808">Transferase</keyword>
<comment type="similarity">
    <text evidence="3">Belongs to the class-III pyridoxal-phosphate-dependent aminotransferase family.</text>
</comment>
<dbReference type="SUPFAM" id="SSF53383">
    <property type="entry name" value="PLP-dependent transferases"/>
    <property type="match status" value="1"/>
</dbReference>
<keyword evidence="4" id="KW-0032">Aminotransferase</keyword>
<evidence type="ECO:0000256" key="3">
    <source>
        <dbReference type="RuleBase" id="RU003560"/>
    </source>
</evidence>
<dbReference type="InterPro" id="IPR015422">
    <property type="entry name" value="PyrdxlP-dep_Trfase_small"/>
</dbReference>
<dbReference type="PANTHER" id="PTHR43713:SF3">
    <property type="entry name" value="GLUTAMATE-1-SEMIALDEHYDE 2,1-AMINOMUTASE 1, CHLOROPLASTIC-RELATED"/>
    <property type="match status" value="1"/>
</dbReference>
<dbReference type="GO" id="GO:0008483">
    <property type="term" value="F:transaminase activity"/>
    <property type="evidence" value="ECO:0007669"/>
    <property type="project" value="UniProtKB-KW"/>
</dbReference>
<comment type="caution">
    <text evidence="4">The sequence shown here is derived from an EMBL/GenBank/DDBJ whole genome shotgun (WGS) entry which is preliminary data.</text>
</comment>
<keyword evidence="5" id="KW-1185">Reference proteome</keyword>
<evidence type="ECO:0000313" key="4">
    <source>
        <dbReference type="EMBL" id="RLV57628.1"/>
    </source>
</evidence>
<dbReference type="Gene3D" id="3.40.640.10">
    <property type="entry name" value="Type I PLP-dependent aspartate aminotransferase-like (Major domain)"/>
    <property type="match status" value="1"/>
</dbReference>
<name>A0A3L8PT71_9ACTN</name>
<accession>A0A3L8PT71</accession>
<organism evidence="4 5">
    <name type="scientific">Aeromicrobium phragmitis</name>
    <dbReference type="NCBI Taxonomy" id="2478914"/>
    <lineage>
        <taxon>Bacteria</taxon>
        <taxon>Bacillati</taxon>
        <taxon>Actinomycetota</taxon>
        <taxon>Actinomycetes</taxon>
        <taxon>Propionibacteriales</taxon>
        <taxon>Nocardioidaceae</taxon>
        <taxon>Aeromicrobium</taxon>
    </lineage>
</organism>
<dbReference type="OrthoDB" id="4510254at2"/>
<dbReference type="Gene3D" id="3.90.1150.10">
    <property type="entry name" value="Aspartate Aminotransferase, domain 1"/>
    <property type="match status" value="1"/>
</dbReference>
<dbReference type="Proteomes" id="UP000282515">
    <property type="component" value="Unassembled WGS sequence"/>
</dbReference>
<reference evidence="4 5" key="1">
    <citation type="submission" date="2018-10" db="EMBL/GenBank/DDBJ databases">
        <title>Aeromicrobium sp. 9W16Y-2 whole genome shotgun sequence.</title>
        <authorList>
            <person name="Li F."/>
        </authorList>
    </citation>
    <scope>NUCLEOTIDE SEQUENCE [LARGE SCALE GENOMIC DNA]</scope>
    <source>
        <strain evidence="4 5">9W16Y-2</strain>
    </source>
</reference>
<keyword evidence="2 3" id="KW-0663">Pyridoxal phosphate</keyword>
<dbReference type="InterPro" id="IPR005814">
    <property type="entry name" value="Aminotrans_3"/>
</dbReference>
<dbReference type="EMBL" id="RDBF01000001">
    <property type="protein sequence ID" value="RLV57628.1"/>
    <property type="molecule type" value="Genomic_DNA"/>
</dbReference>
<comment type="cofactor">
    <cofactor evidence="1">
        <name>pyridoxal 5'-phosphate</name>
        <dbReference type="ChEBI" id="CHEBI:597326"/>
    </cofactor>
</comment>
<proteinExistence type="inferred from homology"/>
<evidence type="ECO:0000313" key="5">
    <source>
        <dbReference type="Proteomes" id="UP000282515"/>
    </source>
</evidence>
<dbReference type="GO" id="GO:0030170">
    <property type="term" value="F:pyridoxal phosphate binding"/>
    <property type="evidence" value="ECO:0007669"/>
    <property type="project" value="InterPro"/>
</dbReference>
<protein>
    <submittedName>
        <fullName evidence="4">Aminotransferase class III-fold pyridoxal phosphate-dependent enzyme</fullName>
    </submittedName>
</protein>
<dbReference type="Pfam" id="PF00202">
    <property type="entry name" value="Aminotran_3"/>
    <property type="match status" value="1"/>
</dbReference>
<gene>
    <name evidence="4" type="ORF">D9V41_02335</name>
</gene>
<dbReference type="InterPro" id="IPR015424">
    <property type="entry name" value="PyrdxlP-dep_Trfase"/>
</dbReference>
<evidence type="ECO:0000256" key="1">
    <source>
        <dbReference type="ARBA" id="ARBA00001933"/>
    </source>
</evidence>
<dbReference type="PANTHER" id="PTHR43713">
    <property type="entry name" value="GLUTAMATE-1-SEMIALDEHYDE 2,1-AMINOMUTASE"/>
    <property type="match status" value="1"/>
</dbReference>
<dbReference type="AlphaFoldDB" id="A0A3L8PT71"/>